<keyword evidence="2" id="KW-0347">Helicase</keyword>
<dbReference type="GO" id="GO:0005524">
    <property type="term" value="F:ATP binding"/>
    <property type="evidence" value="ECO:0007669"/>
    <property type="project" value="InterPro"/>
</dbReference>
<dbReference type="SMART" id="SM00487">
    <property type="entry name" value="DEXDc"/>
    <property type="match status" value="1"/>
</dbReference>
<dbReference type="Gene3D" id="3.40.50.10810">
    <property type="entry name" value="Tandem AAA-ATPase domain"/>
    <property type="match status" value="1"/>
</dbReference>
<evidence type="ECO:0000313" key="3">
    <source>
        <dbReference type="Proteomes" id="UP000653156"/>
    </source>
</evidence>
<dbReference type="InterPro" id="IPR014001">
    <property type="entry name" value="Helicase_ATP-bd"/>
</dbReference>
<reference evidence="2" key="1">
    <citation type="submission" date="2021-02" db="EMBL/GenBank/DDBJ databases">
        <title>Neisseriaceae sp. 26B isolated from the cloaca of a Common Toad-headed Turtle (Mesoclemmys nasuta).</title>
        <authorList>
            <person name="Spergser J."/>
            <person name="Busse H.-J."/>
        </authorList>
    </citation>
    <scope>NUCLEOTIDE SEQUENCE</scope>
    <source>
        <strain evidence="2">26B</strain>
    </source>
</reference>
<dbReference type="PROSITE" id="PS51192">
    <property type="entry name" value="HELICASE_ATP_BIND_1"/>
    <property type="match status" value="1"/>
</dbReference>
<name>A0A892ZDG0_9NEIS</name>
<dbReference type="SUPFAM" id="SSF52540">
    <property type="entry name" value="P-loop containing nucleoside triphosphate hydrolases"/>
    <property type="match status" value="2"/>
</dbReference>
<protein>
    <submittedName>
        <fullName evidence="2">DEAD/DEAH box helicase</fullName>
    </submittedName>
</protein>
<dbReference type="InterPro" id="IPR027417">
    <property type="entry name" value="P-loop_NTPase"/>
</dbReference>
<keyword evidence="2" id="KW-0378">Hydrolase</keyword>
<dbReference type="PANTHER" id="PTHR10799">
    <property type="entry name" value="SNF2/RAD54 HELICASE FAMILY"/>
    <property type="match status" value="1"/>
</dbReference>
<keyword evidence="3" id="KW-1185">Reference proteome</keyword>
<dbReference type="KEGG" id="ptes:JQU52_07780"/>
<evidence type="ECO:0000313" key="2">
    <source>
        <dbReference type="EMBL" id="QRQ80670.1"/>
    </source>
</evidence>
<dbReference type="AlphaFoldDB" id="A0A892ZDG0"/>
<dbReference type="Proteomes" id="UP000653156">
    <property type="component" value="Chromosome"/>
</dbReference>
<dbReference type="GO" id="GO:0004386">
    <property type="term" value="F:helicase activity"/>
    <property type="evidence" value="ECO:0007669"/>
    <property type="project" value="UniProtKB-KW"/>
</dbReference>
<keyword evidence="2" id="KW-0067">ATP-binding</keyword>
<dbReference type="EMBL" id="CP069798">
    <property type="protein sequence ID" value="QRQ80670.1"/>
    <property type="molecule type" value="Genomic_DNA"/>
</dbReference>
<feature type="domain" description="Helicase ATP-binding" evidence="1">
    <location>
        <begin position="14"/>
        <end position="182"/>
    </location>
</feature>
<gene>
    <name evidence="2" type="ORF">JQU52_07780</name>
</gene>
<sequence>MNTFTPRPYQHQIIRHIYQTPRCAIWAGMGMGKTSATLTALDGLALTAEGPALVLAPLRVAASTWPDEVQKWAHLQDLPVQAVTGSAKQRTAALQREAAIYTTNYENIPWLVEHHGDKWPFATIVADESTKLKSYRSRQGGSRARALAKVAPHSRRFIELTGTPSPNGLQDLWGQIYFLDKGARLGRSYSAFLSRWFRPVRVGNTPQAVRYEPLPHAQQEIQQRLADLCLTLDAADWFDIAAPIQTTIAVELPAKARQLYRQMEKEMFMQLSGSEIEAANAAAKTIKCLQIANGAAYTDEAGNWSEVHDQKLQALQSIVNEAGGAPVLVAYHFKSDLARLQAAFKQGRVLDQNPQTIRDWNAGNIPILFAHPASAGHGLNLQDGGNILVFFSHWWDLEQYQQIIERIGPTRQAQAGHKRPVFIYHIIAADTIDETVMARRDSKRSVQDLLLEAMKRTC</sequence>
<dbReference type="Gene3D" id="3.40.50.300">
    <property type="entry name" value="P-loop containing nucleotide triphosphate hydrolases"/>
    <property type="match status" value="1"/>
</dbReference>
<evidence type="ECO:0000259" key="1">
    <source>
        <dbReference type="PROSITE" id="PS51192"/>
    </source>
</evidence>
<accession>A0A892ZDG0</accession>
<dbReference type="RefSeq" id="WP_230337953.1">
    <property type="nucleotide sequence ID" value="NZ_CP069798.1"/>
</dbReference>
<keyword evidence="2" id="KW-0547">Nucleotide-binding</keyword>
<proteinExistence type="predicted"/>
<organism evidence="2 3">
    <name type="scientific">Paralysiella testudinis</name>
    <dbReference type="NCBI Taxonomy" id="2809020"/>
    <lineage>
        <taxon>Bacteria</taxon>
        <taxon>Pseudomonadati</taxon>
        <taxon>Pseudomonadota</taxon>
        <taxon>Betaproteobacteria</taxon>
        <taxon>Neisseriales</taxon>
        <taxon>Neisseriaceae</taxon>
        <taxon>Paralysiella</taxon>
    </lineage>
</organism>
<dbReference type="InterPro" id="IPR038718">
    <property type="entry name" value="SNF2-like_sf"/>
</dbReference>
<dbReference type="InterPro" id="IPR000330">
    <property type="entry name" value="SNF2_N"/>
</dbReference>
<dbReference type="Pfam" id="PF00176">
    <property type="entry name" value="SNF2-rel_dom"/>
    <property type="match status" value="1"/>
</dbReference>